<dbReference type="STRING" id="1344003.SAMN05445060_1926"/>
<evidence type="ECO:0000256" key="1">
    <source>
        <dbReference type="ARBA" id="ARBA00022729"/>
    </source>
</evidence>
<protein>
    <submittedName>
        <fullName evidence="2">MspA protein</fullName>
    </submittedName>
</protein>
<gene>
    <name evidence="2" type="ORF">SAMN05445060_1926</name>
</gene>
<dbReference type="AlphaFoldDB" id="A0A1N7FCM3"/>
<organism evidence="2 3">
    <name type="scientific">Williamsia sterculiae</name>
    <dbReference type="NCBI Taxonomy" id="1344003"/>
    <lineage>
        <taxon>Bacteria</taxon>
        <taxon>Bacillati</taxon>
        <taxon>Actinomycetota</taxon>
        <taxon>Actinomycetes</taxon>
        <taxon>Mycobacteriales</taxon>
        <taxon>Nocardiaceae</taxon>
        <taxon>Williamsia</taxon>
    </lineage>
</organism>
<evidence type="ECO:0000313" key="3">
    <source>
        <dbReference type="Proteomes" id="UP000186218"/>
    </source>
</evidence>
<dbReference type="InterPro" id="IPR036435">
    <property type="entry name" value="Leukocidin/porin_MspA_sf"/>
</dbReference>
<name>A0A1N7FCM3_9NOCA</name>
<evidence type="ECO:0000313" key="2">
    <source>
        <dbReference type="EMBL" id="SIR97985.1"/>
    </source>
</evidence>
<dbReference type="Gene3D" id="2.60.40.1650">
    <property type="entry name" value="Porin MspA (Ig-like beta-sandwich domain)"/>
    <property type="match status" value="2"/>
</dbReference>
<dbReference type="InterPro" id="IPR015286">
    <property type="entry name" value="Porin_fam_mycobact-type"/>
</dbReference>
<dbReference type="EMBL" id="FTNT01000005">
    <property type="protein sequence ID" value="SIR97985.1"/>
    <property type="molecule type" value="Genomic_DNA"/>
</dbReference>
<keyword evidence="3" id="KW-1185">Reference proteome</keyword>
<reference evidence="2 3" key="1">
    <citation type="submission" date="2017-01" db="EMBL/GenBank/DDBJ databases">
        <authorList>
            <person name="Mah S.A."/>
            <person name="Swanson W.J."/>
            <person name="Moy G.W."/>
            <person name="Vacquier V.D."/>
        </authorList>
    </citation>
    <scope>NUCLEOTIDE SEQUENCE [LARGE SCALE GENOMIC DNA]</scope>
    <source>
        <strain evidence="2 3">CPCC 203464</strain>
    </source>
</reference>
<accession>A0A1N7FCM3</accession>
<sequence length="216" mass="21839">MRRLSRVSVGLAGVSVGVAGLLGFGTAAGNAAPTPNTFADHSVTRTTDDGWQVTATKAREVVHSVRPLNQSPWTREGFVSLRAAGTIGGAGRAPVSAGTVTGGFQVGCNTDVTSGATIGISGGPNATLNVSYPPALGLGASVQPSISSVLRPGTIADVSFGTKKLSATTGAINARDVHLRIDGCLGPVVLRAYVTVAISTPTNDDTVNVYGQPHYL</sequence>
<proteinExistence type="predicted"/>
<dbReference type="Pfam" id="PF09203">
    <property type="entry name" value="MspA"/>
    <property type="match status" value="1"/>
</dbReference>
<keyword evidence="1" id="KW-0732">Signal</keyword>
<dbReference type="Proteomes" id="UP000186218">
    <property type="component" value="Unassembled WGS sequence"/>
</dbReference>
<dbReference type="SUPFAM" id="SSF56959">
    <property type="entry name" value="Leukocidin-like"/>
    <property type="match status" value="1"/>
</dbReference>